<evidence type="ECO:0000256" key="3">
    <source>
        <dbReference type="ARBA" id="ARBA00022692"/>
    </source>
</evidence>
<feature type="transmembrane region" description="Helical" evidence="6">
    <location>
        <begin position="188"/>
        <end position="205"/>
    </location>
</feature>
<dbReference type="PANTHER" id="PTHR32322">
    <property type="entry name" value="INNER MEMBRANE TRANSPORTER"/>
    <property type="match status" value="1"/>
</dbReference>
<dbReference type="InterPro" id="IPR037185">
    <property type="entry name" value="EmrE-like"/>
</dbReference>
<dbReference type="InterPro" id="IPR000620">
    <property type="entry name" value="EamA_dom"/>
</dbReference>
<dbReference type="GO" id="GO:0016020">
    <property type="term" value="C:membrane"/>
    <property type="evidence" value="ECO:0007669"/>
    <property type="project" value="UniProtKB-SubCell"/>
</dbReference>
<feature type="transmembrane region" description="Helical" evidence="6">
    <location>
        <begin position="38"/>
        <end position="57"/>
    </location>
</feature>
<dbReference type="Pfam" id="PF00892">
    <property type="entry name" value="EamA"/>
    <property type="match status" value="2"/>
</dbReference>
<feature type="transmembrane region" description="Helical" evidence="6">
    <location>
        <begin position="129"/>
        <end position="150"/>
    </location>
</feature>
<comment type="subcellular location">
    <subcellularLocation>
        <location evidence="1">Membrane</location>
        <topology evidence="1">Multi-pass membrane protein</topology>
    </subcellularLocation>
</comment>
<comment type="similarity">
    <text evidence="2">Belongs to the EamA transporter family.</text>
</comment>
<gene>
    <name evidence="8" type="ORF">B5G41_10680</name>
</gene>
<feature type="transmembrane region" description="Helical" evidence="6">
    <location>
        <begin position="248"/>
        <end position="265"/>
    </location>
</feature>
<keyword evidence="3 6" id="KW-0812">Transmembrane</keyword>
<protein>
    <submittedName>
        <fullName evidence="8">EamA family transporter</fullName>
    </submittedName>
</protein>
<feature type="transmembrane region" description="Helical" evidence="6">
    <location>
        <begin position="69"/>
        <end position="85"/>
    </location>
</feature>
<proteinExistence type="inferred from homology"/>
<evidence type="ECO:0000313" key="9">
    <source>
        <dbReference type="Proteomes" id="UP000195772"/>
    </source>
</evidence>
<sequence length="292" mass="32210">MIKYTEYKYHLAALFSVAVWGATFVSTKVLIANSLTPAEIFLLRFAMAYLCILPLSGRRLWASGWRDELTLSVAGITGGSLYFLTENMALEYAPASNVSLIVCTAPVWTAVLLSLLYRGERMTRRQAVGSALAFAGMVLVVLNGRFVLRLSPRGDMLALSAALLWMVYSLVIKRIGGRYPAVFITRKVFFYGLLTILPIFLFQPFSVTPEVLARPAVWGNLLFLGIVASMLCYVLWNAAMHRLGAVRTTNYIYFNPLVTIITAAACIGERITPAALAGAALILYGMWRAERG</sequence>
<comment type="caution">
    <text evidence="8">The sequence shown here is derived from an EMBL/GenBank/DDBJ whole genome shotgun (WGS) entry which is preliminary data.</text>
</comment>
<feature type="domain" description="EamA" evidence="7">
    <location>
        <begin position="10"/>
        <end position="141"/>
    </location>
</feature>
<dbReference type="EMBL" id="NFHB01000007">
    <property type="protein sequence ID" value="OUN02515.1"/>
    <property type="molecule type" value="Genomic_DNA"/>
</dbReference>
<evidence type="ECO:0000256" key="4">
    <source>
        <dbReference type="ARBA" id="ARBA00022989"/>
    </source>
</evidence>
<feature type="domain" description="EamA" evidence="7">
    <location>
        <begin position="153"/>
        <end position="286"/>
    </location>
</feature>
<evidence type="ECO:0000256" key="1">
    <source>
        <dbReference type="ARBA" id="ARBA00004141"/>
    </source>
</evidence>
<keyword evidence="5 6" id="KW-0472">Membrane</keyword>
<dbReference type="InterPro" id="IPR050638">
    <property type="entry name" value="AA-Vitamin_Transporters"/>
</dbReference>
<dbReference type="AlphaFoldDB" id="A0A1Y3QTV3"/>
<dbReference type="eggNOG" id="COG0697">
    <property type="taxonomic scope" value="Bacteria"/>
</dbReference>
<dbReference type="PANTHER" id="PTHR32322:SF2">
    <property type="entry name" value="EAMA DOMAIN-CONTAINING PROTEIN"/>
    <property type="match status" value="1"/>
</dbReference>
<evidence type="ECO:0000256" key="2">
    <source>
        <dbReference type="ARBA" id="ARBA00007362"/>
    </source>
</evidence>
<dbReference type="RefSeq" id="WP_087402865.1">
    <property type="nucleotide sequence ID" value="NZ_NFHB01000007.1"/>
</dbReference>
<feature type="transmembrane region" description="Helical" evidence="6">
    <location>
        <begin position="217"/>
        <end position="236"/>
    </location>
</feature>
<evidence type="ECO:0000256" key="5">
    <source>
        <dbReference type="ARBA" id="ARBA00023136"/>
    </source>
</evidence>
<evidence type="ECO:0000313" key="8">
    <source>
        <dbReference type="EMBL" id="OUN02515.1"/>
    </source>
</evidence>
<evidence type="ECO:0000259" key="7">
    <source>
        <dbReference type="Pfam" id="PF00892"/>
    </source>
</evidence>
<accession>A0A1Y3QTV3</accession>
<keyword evidence="4 6" id="KW-1133">Transmembrane helix</keyword>
<evidence type="ECO:0000256" key="6">
    <source>
        <dbReference type="SAM" id="Phobius"/>
    </source>
</evidence>
<reference evidence="9" key="1">
    <citation type="submission" date="2017-04" db="EMBL/GenBank/DDBJ databases">
        <title>Function of individual gut microbiota members based on whole genome sequencing of pure cultures obtained from chicken caecum.</title>
        <authorList>
            <person name="Medvecky M."/>
            <person name="Cejkova D."/>
            <person name="Polansky O."/>
            <person name="Karasova D."/>
            <person name="Kubasova T."/>
            <person name="Cizek A."/>
            <person name="Rychlik I."/>
        </authorList>
    </citation>
    <scope>NUCLEOTIDE SEQUENCE [LARGE SCALE GENOMIC DNA]</scope>
    <source>
        <strain evidence="9">An90</strain>
    </source>
</reference>
<dbReference type="Proteomes" id="UP000195772">
    <property type="component" value="Unassembled WGS sequence"/>
</dbReference>
<name>A0A1Y3QTV3_9BACT</name>
<organism evidence="8 9">
    <name type="scientific">Alistipes onderdonkii</name>
    <dbReference type="NCBI Taxonomy" id="328813"/>
    <lineage>
        <taxon>Bacteria</taxon>
        <taxon>Pseudomonadati</taxon>
        <taxon>Bacteroidota</taxon>
        <taxon>Bacteroidia</taxon>
        <taxon>Bacteroidales</taxon>
        <taxon>Rikenellaceae</taxon>
        <taxon>Alistipes</taxon>
    </lineage>
</organism>
<dbReference type="OrthoDB" id="9805239at2"/>
<feature type="transmembrane region" description="Helical" evidence="6">
    <location>
        <begin position="12"/>
        <end position="32"/>
    </location>
</feature>
<feature type="transmembrane region" description="Helical" evidence="6">
    <location>
        <begin position="97"/>
        <end position="117"/>
    </location>
</feature>
<dbReference type="SUPFAM" id="SSF103481">
    <property type="entry name" value="Multidrug resistance efflux transporter EmrE"/>
    <property type="match status" value="2"/>
</dbReference>
<feature type="transmembrane region" description="Helical" evidence="6">
    <location>
        <begin position="156"/>
        <end position="176"/>
    </location>
</feature>